<keyword evidence="7" id="KW-0812">Transmembrane</keyword>
<feature type="domain" description="PpiC" evidence="8">
    <location>
        <begin position="206"/>
        <end position="310"/>
    </location>
</feature>
<evidence type="ECO:0000259" key="8">
    <source>
        <dbReference type="PROSITE" id="PS50198"/>
    </source>
</evidence>
<evidence type="ECO:0000256" key="6">
    <source>
        <dbReference type="PROSITE-ProRule" id="PRU00278"/>
    </source>
</evidence>
<dbReference type="Pfam" id="PF13616">
    <property type="entry name" value="Rotamase_3"/>
    <property type="match status" value="1"/>
</dbReference>
<protein>
    <recommendedName>
        <fullName evidence="2">peptidylprolyl isomerase</fullName>
        <ecNumber evidence="2">5.2.1.8</ecNumber>
    </recommendedName>
</protein>
<keyword evidence="5 6" id="KW-0413">Isomerase</keyword>
<keyword evidence="3" id="KW-0732">Signal</keyword>
<evidence type="ECO:0000256" key="1">
    <source>
        <dbReference type="ARBA" id="ARBA00000971"/>
    </source>
</evidence>
<dbReference type="EC" id="5.2.1.8" evidence="2"/>
<gene>
    <name evidence="9" type="ORF">J21TS3_31570</name>
</gene>
<accession>A0ABQ4LYI0</accession>
<sequence>MAMTSRKLSRSSVWLIAGMTVIAAIAFIFVERPVFSKTNRSDDPMATVNGEPILLSEFQRAVQANKARVIDYFHEKYGAGQSASFWTETYGGETPLERLKRTALEESVNLKVQQLIAKEQGVLTDIRYDVFLQNLENENERRAKAIENHEVVFGPAQYTEDAYFEYAMVNAVLSVKKHLAEHDWKPDEPQLKRFYETKKSELYQAPEAVKARQISISFLDADLHADERRKAQAKRKIEAAAAKISNGMAFEQAAKEIGPDGQVAEQSYPLDNFRHNAKSPVAQAASMLQAGEISGIIEENARFYLIQRLENVRAGSRYLAFDAVKDQVSKDYIDDRYAGYVRQRIADARVVVNERLYKTFRM</sequence>
<feature type="transmembrane region" description="Helical" evidence="7">
    <location>
        <begin position="12"/>
        <end position="30"/>
    </location>
</feature>
<keyword evidence="7" id="KW-1133">Transmembrane helix</keyword>
<name>A0ABQ4LYI0_9BACL</name>
<dbReference type="Gene3D" id="3.10.50.40">
    <property type="match status" value="1"/>
</dbReference>
<dbReference type="Proteomes" id="UP000680638">
    <property type="component" value="Unassembled WGS sequence"/>
</dbReference>
<organism evidence="9 10">
    <name type="scientific">Paenibacillus cookii</name>
    <dbReference type="NCBI Taxonomy" id="157839"/>
    <lineage>
        <taxon>Bacteria</taxon>
        <taxon>Bacillati</taxon>
        <taxon>Bacillota</taxon>
        <taxon>Bacilli</taxon>
        <taxon>Bacillales</taxon>
        <taxon>Paenibacillaceae</taxon>
        <taxon>Paenibacillus</taxon>
    </lineage>
</organism>
<evidence type="ECO:0000256" key="7">
    <source>
        <dbReference type="SAM" id="Phobius"/>
    </source>
</evidence>
<proteinExistence type="predicted"/>
<dbReference type="InterPro" id="IPR027304">
    <property type="entry name" value="Trigger_fact/SurA_dom_sf"/>
</dbReference>
<dbReference type="SUPFAM" id="SSF109998">
    <property type="entry name" value="Triger factor/SurA peptide-binding domain-like"/>
    <property type="match status" value="1"/>
</dbReference>
<dbReference type="InterPro" id="IPR000297">
    <property type="entry name" value="PPIase_PpiC"/>
</dbReference>
<dbReference type="InterPro" id="IPR050245">
    <property type="entry name" value="PrsA_foldase"/>
</dbReference>
<comment type="catalytic activity">
    <reaction evidence="1">
        <text>[protein]-peptidylproline (omega=180) = [protein]-peptidylproline (omega=0)</text>
        <dbReference type="Rhea" id="RHEA:16237"/>
        <dbReference type="Rhea" id="RHEA-COMP:10747"/>
        <dbReference type="Rhea" id="RHEA-COMP:10748"/>
        <dbReference type="ChEBI" id="CHEBI:83833"/>
        <dbReference type="ChEBI" id="CHEBI:83834"/>
        <dbReference type="EC" id="5.2.1.8"/>
    </reaction>
</comment>
<dbReference type="PROSITE" id="PS50198">
    <property type="entry name" value="PPIC_PPIASE_2"/>
    <property type="match status" value="1"/>
</dbReference>
<keyword evidence="10" id="KW-1185">Reference proteome</keyword>
<dbReference type="SUPFAM" id="SSF54534">
    <property type="entry name" value="FKBP-like"/>
    <property type="match status" value="1"/>
</dbReference>
<dbReference type="InterPro" id="IPR046357">
    <property type="entry name" value="PPIase_dom_sf"/>
</dbReference>
<keyword evidence="4 6" id="KW-0697">Rotamase</keyword>
<evidence type="ECO:0000256" key="5">
    <source>
        <dbReference type="ARBA" id="ARBA00023235"/>
    </source>
</evidence>
<evidence type="ECO:0000313" key="9">
    <source>
        <dbReference type="EMBL" id="GIO68336.1"/>
    </source>
</evidence>
<dbReference type="PANTHER" id="PTHR47245:SF1">
    <property type="entry name" value="FOLDASE PROTEIN PRSA"/>
    <property type="match status" value="1"/>
</dbReference>
<evidence type="ECO:0000256" key="4">
    <source>
        <dbReference type="ARBA" id="ARBA00023110"/>
    </source>
</evidence>
<dbReference type="PANTHER" id="PTHR47245">
    <property type="entry name" value="PEPTIDYLPROLYL ISOMERASE"/>
    <property type="match status" value="1"/>
</dbReference>
<reference evidence="9 10" key="1">
    <citation type="submission" date="2021-03" db="EMBL/GenBank/DDBJ databases">
        <title>Antimicrobial resistance genes in bacteria isolated from Japanese honey, and their potential for conferring macrolide and lincosamide resistance in the American foulbrood pathogen Paenibacillus larvae.</title>
        <authorList>
            <person name="Okamoto M."/>
            <person name="Kumagai M."/>
            <person name="Kanamori H."/>
            <person name="Takamatsu D."/>
        </authorList>
    </citation>
    <scope>NUCLEOTIDE SEQUENCE [LARGE SCALE GENOMIC DNA]</scope>
    <source>
        <strain evidence="9 10">J21TS3</strain>
    </source>
</reference>
<evidence type="ECO:0000256" key="3">
    <source>
        <dbReference type="ARBA" id="ARBA00022729"/>
    </source>
</evidence>
<evidence type="ECO:0000256" key="2">
    <source>
        <dbReference type="ARBA" id="ARBA00013194"/>
    </source>
</evidence>
<keyword evidence="7" id="KW-0472">Membrane</keyword>
<dbReference type="EMBL" id="BORW01000016">
    <property type="protein sequence ID" value="GIO68336.1"/>
    <property type="molecule type" value="Genomic_DNA"/>
</dbReference>
<comment type="caution">
    <text evidence="9">The sequence shown here is derived from an EMBL/GenBank/DDBJ whole genome shotgun (WGS) entry which is preliminary data.</text>
</comment>
<dbReference type="Pfam" id="PF13623">
    <property type="entry name" value="SurA_N_2"/>
    <property type="match status" value="1"/>
</dbReference>
<evidence type="ECO:0000313" key="10">
    <source>
        <dbReference type="Proteomes" id="UP000680638"/>
    </source>
</evidence>